<comment type="caution">
    <text evidence="1">The sequence shown here is derived from an EMBL/GenBank/DDBJ whole genome shotgun (WGS) entry which is preliminary data.</text>
</comment>
<evidence type="ECO:0000313" key="1">
    <source>
        <dbReference type="EMBL" id="TDG70076.1"/>
    </source>
</evidence>
<protein>
    <submittedName>
        <fullName evidence="1">Uncharacterized protein</fullName>
    </submittedName>
</protein>
<organism evidence="1 2">
    <name type="scientific">Leuconostoc fallax</name>
    <dbReference type="NCBI Taxonomy" id="1251"/>
    <lineage>
        <taxon>Bacteria</taxon>
        <taxon>Bacillati</taxon>
        <taxon>Bacillota</taxon>
        <taxon>Bacilli</taxon>
        <taxon>Lactobacillales</taxon>
        <taxon>Lactobacillaceae</taxon>
        <taxon>Leuconostoc</taxon>
    </lineage>
</organism>
<dbReference type="Proteomes" id="UP000295681">
    <property type="component" value="Unassembled WGS sequence"/>
</dbReference>
<dbReference type="STRING" id="907931.GCA_000165675_01852"/>
<name>A0A4R5NCK9_9LACO</name>
<sequence>MIITHDIQNLDINADELAERIENIFTANNQLIINFDALPEALEKQSGAYMKSFNKVSQSKIVLELVSATLFIRILGNRMVEVTLDDHIFLVAINDTHEPYFEAKLAIKLVKLMNQQLK</sequence>
<dbReference type="RefSeq" id="WP_010006822.1">
    <property type="nucleotide sequence ID" value="NZ_JAGYGP010000003.1"/>
</dbReference>
<accession>A0A4R5NCK9</accession>
<gene>
    <name evidence="1" type="ORF">C5L23_001600</name>
</gene>
<dbReference type="AlphaFoldDB" id="A0A4R5NCK9"/>
<evidence type="ECO:0000313" key="2">
    <source>
        <dbReference type="Proteomes" id="UP000295681"/>
    </source>
</evidence>
<proteinExistence type="predicted"/>
<dbReference type="EMBL" id="PUFI01000002">
    <property type="protein sequence ID" value="TDG70076.1"/>
    <property type="molecule type" value="Genomic_DNA"/>
</dbReference>
<reference evidence="1 2" key="1">
    <citation type="journal article" date="2019" name="Appl. Microbiol. Biotechnol.">
        <title>Uncovering carbohydrate metabolism through a genotype-phenotype association study of 56 lactic acid bacteria genomes.</title>
        <authorList>
            <person name="Buron-Moles G."/>
            <person name="Chailyan A."/>
            <person name="Dolejs I."/>
            <person name="Forster J."/>
            <person name="Miks M.H."/>
        </authorList>
    </citation>
    <scope>NUCLEOTIDE SEQUENCE [LARGE SCALE GENOMIC DNA]</scope>
    <source>
        <strain evidence="1 2">ATCC 700006</strain>
    </source>
</reference>
<keyword evidence="2" id="KW-1185">Reference proteome</keyword>